<sequence>MARLEPAERPFSEVDDVGVVICQGAVGWHVGLLYKAADGEPRVLHLAFHHDLKDEVAEAPFRWAQIGLDSDNKAVLAELLSRIAFKNPKISYGFNADGVCFDPATGALAHL</sequence>
<dbReference type="AlphaFoldDB" id="A0A2N0DD62"/>
<reference evidence="1 2" key="2">
    <citation type="submission" date="2017-12" db="EMBL/GenBank/DDBJ databases">
        <title>Genome sequence of Rhizobium sullae HCNT1 isolated from Sulla coronaria nodules and featuring peculiar denitrification phenotypes.</title>
        <authorList>
            <person name="De Diego-Diaz B."/>
            <person name="Treu L."/>
            <person name="Campanaro S."/>
            <person name="Da Silva Duarte V."/>
            <person name="Basaglia M."/>
            <person name="Favaro L."/>
            <person name="Casella S."/>
            <person name="Squartini A."/>
        </authorList>
    </citation>
    <scope>NUCLEOTIDE SEQUENCE [LARGE SCALE GENOMIC DNA]</scope>
    <source>
        <strain evidence="1 2">HCNT1</strain>
    </source>
</reference>
<reference evidence="1 2" key="1">
    <citation type="submission" date="2017-11" db="EMBL/GenBank/DDBJ databases">
        <authorList>
            <person name="Han C.G."/>
        </authorList>
    </citation>
    <scope>NUCLEOTIDE SEQUENCE [LARGE SCALE GENOMIC DNA]</scope>
    <source>
        <strain evidence="1 2">HCNT1</strain>
    </source>
</reference>
<dbReference type="EMBL" id="PIQN01000005">
    <property type="protein sequence ID" value="PKA44039.1"/>
    <property type="molecule type" value="Genomic_DNA"/>
</dbReference>
<evidence type="ECO:0000313" key="2">
    <source>
        <dbReference type="Proteomes" id="UP000232164"/>
    </source>
</evidence>
<organism evidence="1 2">
    <name type="scientific">Rhizobium sullae</name>
    <name type="common">Rhizobium hedysari</name>
    <dbReference type="NCBI Taxonomy" id="50338"/>
    <lineage>
        <taxon>Bacteria</taxon>
        <taxon>Pseudomonadati</taxon>
        <taxon>Pseudomonadota</taxon>
        <taxon>Alphaproteobacteria</taxon>
        <taxon>Hyphomicrobiales</taxon>
        <taxon>Rhizobiaceae</taxon>
        <taxon>Rhizobium/Agrobacterium group</taxon>
        <taxon>Rhizobium</taxon>
    </lineage>
</organism>
<proteinExistence type="predicted"/>
<dbReference type="Proteomes" id="UP000232164">
    <property type="component" value="Unassembled WGS sequence"/>
</dbReference>
<evidence type="ECO:0000313" key="1">
    <source>
        <dbReference type="EMBL" id="PKA44039.1"/>
    </source>
</evidence>
<dbReference type="RefSeq" id="WP_100770730.1">
    <property type="nucleotide sequence ID" value="NZ_PIQN01000005.1"/>
</dbReference>
<name>A0A2N0DD62_RHISU</name>
<protein>
    <submittedName>
        <fullName evidence="1">Uncharacterized protein</fullName>
    </submittedName>
</protein>
<gene>
    <name evidence="1" type="ORF">CWR43_06960</name>
</gene>
<accession>A0A2N0DD62</accession>
<comment type="caution">
    <text evidence="1">The sequence shown here is derived from an EMBL/GenBank/DDBJ whole genome shotgun (WGS) entry which is preliminary data.</text>
</comment>